<dbReference type="AlphaFoldDB" id="A0A0F8WDG5"/>
<evidence type="ECO:0000259" key="2">
    <source>
        <dbReference type="Pfam" id="PF00675"/>
    </source>
</evidence>
<reference evidence="4" key="1">
    <citation type="journal article" date="2015" name="Nature">
        <title>Complex archaea that bridge the gap between prokaryotes and eukaryotes.</title>
        <authorList>
            <person name="Spang A."/>
            <person name="Saw J.H."/>
            <person name="Jorgensen S.L."/>
            <person name="Zaremba-Niedzwiedzka K."/>
            <person name="Martijn J."/>
            <person name="Lind A.E."/>
            <person name="van Eijk R."/>
            <person name="Schleper C."/>
            <person name="Guy L."/>
            <person name="Ettema T.J."/>
        </authorList>
    </citation>
    <scope>NUCLEOTIDE SEQUENCE</scope>
</reference>
<evidence type="ECO:0000256" key="1">
    <source>
        <dbReference type="ARBA" id="ARBA00007261"/>
    </source>
</evidence>
<comment type="similarity">
    <text evidence="1">Belongs to the peptidase M16 family.</text>
</comment>
<dbReference type="PROSITE" id="PS51257">
    <property type="entry name" value="PROKAR_LIPOPROTEIN"/>
    <property type="match status" value="1"/>
</dbReference>
<feature type="domain" description="Peptidase M16 C-terminal" evidence="3">
    <location>
        <begin position="216"/>
        <end position="272"/>
    </location>
</feature>
<name>A0A0F8WDG5_9ZZZZ</name>
<dbReference type="EMBL" id="LAZR01065931">
    <property type="protein sequence ID" value="KKK54568.1"/>
    <property type="molecule type" value="Genomic_DNA"/>
</dbReference>
<proteinExistence type="inferred from homology"/>
<evidence type="ECO:0008006" key="5">
    <source>
        <dbReference type="Google" id="ProtNLM"/>
    </source>
</evidence>
<evidence type="ECO:0000259" key="3">
    <source>
        <dbReference type="Pfam" id="PF05193"/>
    </source>
</evidence>
<dbReference type="Gene3D" id="3.30.830.10">
    <property type="entry name" value="Metalloenzyme, LuxS/M16 peptidase-like"/>
    <property type="match status" value="1"/>
</dbReference>
<accession>A0A0F8WDG5</accession>
<dbReference type="Pfam" id="PF05193">
    <property type="entry name" value="Peptidase_M16_C"/>
    <property type="match status" value="1"/>
</dbReference>
<protein>
    <recommendedName>
        <fullName evidence="5">Peptidase M16 N-terminal domain-containing protein</fullName>
    </recommendedName>
</protein>
<dbReference type="InterPro" id="IPR007863">
    <property type="entry name" value="Peptidase_M16_C"/>
</dbReference>
<dbReference type="InterPro" id="IPR011249">
    <property type="entry name" value="Metalloenz_LuxS/M16"/>
</dbReference>
<dbReference type="PANTHER" id="PTHR11851">
    <property type="entry name" value="METALLOPROTEASE"/>
    <property type="match status" value="1"/>
</dbReference>
<gene>
    <name evidence="4" type="ORF">LCGC14_3083410</name>
</gene>
<dbReference type="InterPro" id="IPR050361">
    <property type="entry name" value="MPP/UQCRC_Complex"/>
</dbReference>
<dbReference type="InterPro" id="IPR011765">
    <property type="entry name" value="Pept_M16_N"/>
</dbReference>
<dbReference type="SUPFAM" id="SSF63411">
    <property type="entry name" value="LuxS/MPP-like metallohydrolase"/>
    <property type="match status" value="1"/>
</dbReference>
<sequence length="283" mass="30321">MTKSYFLLLLAGLAACGCAPLPEPPGAPATEPAAILSRTHASAGVTLVRLANGLTVIIGENHNAPVVCVRSYIRAGGMYEGKYLGTGVSHLCEHLVAKGAVHDGGGGARKPKQTSSRLDRIGGQSNAFTSLAHTGYYIAAASGMTGECIDLMADWMVRPEIAQADFDREHGVVQRELEMGRDNPGRQMWYANASNFFGTHPASVPVIGRARPLAGLTRADVLDYHGRMYVPQNMVLAVVGDIDPQAAIEQILQQMQGFYKGRSVEFTLPKVPPVSGVRRVVRR</sequence>
<evidence type="ECO:0000313" key="4">
    <source>
        <dbReference type="EMBL" id="KKK54568.1"/>
    </source>
</evidence>
<comment type="caution">
    <text evidence="4">The sequence shown here is derived from an EMBL/GenBank/DDBJ whole genome shotgun (WGS) entry which is preliminary data.</text>
</comment>
<dbReference type="GO" id="GO:0046872">
    <property type="term" value="F:metal ion binding"/>
    <property type="evidence" value="ECO:0007669"/>
    <property type="project" value="InterPro"/>
</dbReference>
<dbReference type="Pfam" id="PF00675">
    <property type="entry name" value="Peptidase_M16"/>
    <property type="match status" value="1"/>
</dbReference>
<feature type="domain" description="Peptidase M16 N-terminal" evidence="2">
    <location>
        <begin position="56"/>
        <end position="184"/>
    </location>
</feature>
<feature type="non-terminal residue" evidence="4">
    <location>
        <position position="283"/>
    </location>
</feature>
<dbReference type="PANTHER" id="PTHR11851:SF49">
    <property type="entry name" value="MITOCHONDRIAL-PROCESSING PEPTIDASE SUBUNIT ALPHA"/>
    <property type="match status" value="1"/>
</dbReference>
<organism evidence="4">
    <name type="scientific">marine sediment metagenome</name>
    <dbReference type="NCBI Taxonomy" id="412755"/>
    <lineage>
        <taxon>unclassified sequences</taxon>
        <taxon>metagenomes</taxon>
        <taxon>ecological metagenomes</taxon>
    </lineage>
</organism>